<evidence type="ECO:0000256" key="3">
    <source>
        <dbReference type="SAM" id="SignalP"/>
    </source>
</evidence>
<dbReference type="OrthoDB" id="194772at2759"/>
<feature type="domain" description="Rubredoxin-like" evidence="4">
    <location>
        <begin position="139"/>
        <end position="181"/>
    </location>
</feature>
<evidence type="ECO:0000256" key="1">
    <source>
        <dbReference type="SAM" id="MobiDB-lite"/>
    </source>
</evidence>
<evidence type="ECO:0000259" key="4">
    <source>
        <dbReference type="PROSITE" id="PS50903"/>
    </source>
</evidence>
<dbReference type="InterPro" id="IPR024934">
    <property type="entry name" value="Rubredoxin-like_dom"/>
</dbReference>
<dbReference type="VEuPathDB" id="CryptoDB:Vbra_6389"/>
<keyword evidence="6" id="KW-1185">Reference proteome</keyword>
<gene>
    <name evidence="5" type="ORF">Vbra_6389</name>
</gene>
<dbReference type="PROSITE" id="PS50903">
    <property type="entry name" value="RUBREDOXIN_LIKE"/>
    <property type="match status" value="1"/>
</dbReference>
<keyword evidence="2" id="KW-1133">Transmembrane helix</keyword>
<dbReference type="Gene3D" id="2.20.28.10">
    <property type="match status" value="1"/>
</dbReference>
<dbReference type="InParanoid" id="A0A0G4GWS9"/>
<evidence type="ECO:0000256" key="2">
    <source>
        <dbReference type="SAM" id="Phobius"/>
    </source>
</evidence>
<keyword evidence="2" id="KW-0812">Transmembrane</keyword>
<feature type="signal peptide" evidence="3">
    <location>
        <begin position="1"/>
        <end position="29"/>
    </location>
</feature>
<accession>A0A0G4GWS9</accession>
<feature type="region of interest" description="Disordered" evidence="1">
    <location>
        <begin position="179"/>
        <end position="245"/>
    </location>
</feature>
<feature type="chain" id="PRO_5005190761" description="Rubredoxin-like domain-containing protein" evidence="3">
    <location>
        <begin position="30"/>
        <end position="245"/>
    </location>
</feature>
<protein>
    <recommendedName>
        <fullName evidence="4">Rubredoxin-like domain-containing protein</fullName>
    </recommendedName>
</protein>
<evidence type="ECO:0000313" key="5">
    <source>
        <dbReference type="EMBL" id="CEM35446.1"/>
    </source>
</evidence>
<dbReference type="EMBL" id="CDMY01000854">
    <property type="protein sequence ID" value="CEM35446.1"/>
    <property type="molecule type" value="Genomic_DNA"/>
</dbReference>
<keyword evidence="3" id="KW-0732">Signal</keyword>
<sequence>MRPCQRCPKRTDMLILLIYLILWSSISDAFISPSRLYLRNTMQPGSSHLHRASRSTLHHTRSRQYPQYRRSVEMFLRGGGRKTEVVEEPPAVKMTGWLKVWSIVLPVAIIGIAVLNLVTRSGAKRTKAIIKTEEDAKELHRFTCENCGYTIFPARGREGKFFGDDFECPVCGAKKEHFYDGNDPDDPHNKAPEEGESAPDKKPAEGAKAEPAEGVKAETEQEKATEKSADVANTKAPEQKEEVRA</sequence>
<evidence type="ECO:0000313" key="6">
    <source>
        <dbReference type="Proteomes" id="UP000041254"/>
    </source>
</evidence>
<dbReference type="Proteomes" id="UP000041254">
    <property type="component" value="Unassembled WGS sequence"/>
</dbReference>
<organism evidence="5 6">
    <name type="scientific">Vitrella brassicaformis (strain CCMP3155)</name>
    <dbReference type="NCBI Taxonomy" id="1169540"/>
    <lineage>
        <taxon>Eukaryota</taxon>
        <taxon>Sar</taxon>
        <taxon>Alveolata</taxon>
        <taxon>Colpodellida</taxon>
        <taxon>Vitrellaceae</taxon>
        <taxon>Vitrella</taxon>
    </lineage>
</organism>
<feature type="transmembrane region" description="Helical" evidence="2">
    <location>
        <begin position="100"/>
        <end position="118"/>
    </location>
</feature>
<feature type="compositionally biased region" description="Basic and acidic residues" evidence="1">
    <location>
        <begin position="179"/>
        <end position="229"/>
    </location>
</feature>
<keyword evidence="2" id="KW-0472">Membrane</keyword>
<dbReference type="CDD" id="cd00350">
    <property type="entry name" value="rubredoxin_like"/>
    <property type="match status" value="1"/>
</dbReference>
<dbReference type="GO" id="GO:0005506">
    <property type="term" value="F:iron ion binding"/>
    <property type="evidence" value="ECO:0007669"/>
    <property type="project" value="InterPro"/>
</dbReference>
<dbReference type="SUPFAM" id="SSF57802">
    <property type="entry name" value="Rubredoxin-like"/>
    <property type="match status" value="1"/>
</dbReference>
<reference evidence="5 6" key="1">
    <citation type="submission" date="2014-11" db="EMBL/GenBank/DDBJ databases">
        <authorList>
            <person name="Zhu J."/>
            <person name="Qi W."/>
            <person name="Song R."/>
        </authorList>
    </citation>
    <scope>NUCLEOTIDE SEQUENCE [LARGE SCALE GENOMIC DNA]</scope>
</reference>
<proteinExistence type="predicted"/>
<dbReference type="AlphaFoldDB" id="A0A0G4GWS9"/>
<name>A0A0G4GWS9_VITBC</name>